<reference evidence="1" key="1">
    <citation type="submission" date="2020-01" db="EMBL/GenBank/DDBJ databases">
        <authorList>
            <person name="Meier V. D."/>
            <person name="Meier V D."/>
        </authorList>
    </citation>
    <scope>NUCLEOTIDE SEQUENCE</scope>
    <source>
        <strain evidence="1">HLG_WM_MAG_06</strain>
    </source>
</reference>
<proteinExistence type="predicted"/>
<evidence type="ECO:0000313" key="1">
    <source>
        <dbReference type="EMBL" id="CAA6814299.1"/>
    </source>
</evidence>
<protein>
    <submittedName>
        <fullName evidence="1">Uncharacterized protein</fullName>
    </submittedName>
</protein>
<accession>A0A6S6TCQ0</accession>
<dbReference type="AlphaFoldDB" id="A0A6S6TCQ0"/>
<dbReference type="EMBL" id="CACVAP010000074">
    <property type="protein sequence ID" value="CAA6814299.1"/>
    <property type="molecule type" value="Genomic_DNA"/>
</dbReference>
<sequence length="48" mass="5782">MQINFKAKKLKEANNYVDLLRPPKIANIKREKKKTKPLIKRILNFLFK</sequence>
<gene>
    <name evidence="1" type="ORF">HELGO_WM6279</name>
</gene>
<organism evidence="1">
    <name type="scientific">uncultured Sulfurovum sp</name>
    <dbReference type="NCBI Taxonomy" id="269237"/>
    <lineage>
        <taxon>Bacteria</taxon>
        <taxon>Pseudomonadati</taxon>
        <taxon>Campylobacterota</taxon>
        <taxon>Epsilonproteobacteria</taxon>
        <taxon>Campylobacterales</taxon>
        <taxon>Sulfurovaceae</taxon>
        <taxon>Sulfurovum</taxon>
        <taxon>environmental samples</taxon>
    </lineage>
</organism>
<name>A0A6S6TCQ0_9BACT</name>